<evidence type="ECO:0000256" key="4">
    <source>
        <dbReference type="ARBA" id="ARBA00051722"/>
    </source>
</evidence>
<dbReference type="SUPFAM" id="SSF89550">
    <property type="entry name" value="PHP domain-like"/>
    <property type="match status" value="1"/>
</dbReference>
<dbReference type="GO" id="GO:0004725">
    <property type="term" value="F:protein tyrosine phosphatase activity"/>
    <property type="evidence" value="ECO:0007669"/>
    <property type="project" value="UniProtKB-UniRule"/>
</dbReference>
<evidence type="ECO:0000313" key="8">
    <source>
        <dbReference type="Proteomes" id="UP000254047"/>
    </source>
</evidence>
<name>A0A380FVU9_9STAP</name>
<dbReference type="PIRSF" id="PIRSF016557">
    <property type="entry name" value="Caps_synth_CpsB"/>
    <property type="match status" value="1"/>
</dbReference>
<dbReference type="EMBL" id="UHDO01000001">
    <property type="protein sequence ID" value="SUM42845.1"/>
    <property type="molecule type" value="Genomic_DNA"/>
</dbReference>
<dbReference type="EC" id="3.1.3.48" evidence="5"/>
<dbReference type="Proteomes" id="UP000254047">
    <property type="component" value="Unassembled WGS sequence"/>
</dbReference>
<dbReference type="Gene3D" id="3.20.20.140">
    <property type="entry name" value="Metal-dependent hydrolases"/>
    <property type="match status" value="1"/>
</dbReference>
<evidence type="ECO:0000313" key="6">
    <source>
        <dbReference type="EMBL" id="SUM42845.1"/>
    </source>
</evidence>
<keyword evidence="2 5" id="KW-0378">Hydrolase</keyword>
<dbReference type="Proteomes" id="UP000297598">
    <property type="component" value="Unassembled WGS sequence"/>
</dbReference>
<evidence type="ECO:0000256" key="2">
    <source>
        <dbReference type="ARBA" id="ARBA00022801"/>
    </source>
</evidence>
<keyword evidence="3 5" id="KW-0904">Protein phosphatase</keyword>
<evidence type="ECO:0000313" key="7">
    <source>
        <dbReference type="EMBL" id="TGE16674.1"/>
    </source>
</evidence>
<dbReference type="InterPro" id="IPR016667">
    <property type="entry name" value="Caps_polysacc_synth_CpsB/CapC"/>
</dbReference>
<dbReference type="PANTHER" id="PTHR39181:SF1">
    <property type="entry name" value="TYROSINE-PROTEIN PHOSPHATASE YWQE"/>
    <property type="match status" value="1"/>
</dbReference>
<dbReference type="GO" id="GO:0030145">
    <property type="term" value="F:manganese ion binding"/>
    <property type="evidence" value="ECO:0007669"/>
    <property type="project" value="UniProtKB-UniRule"/>
</dbReference>
<proteinExistence type="inferred from homology"/>
<keyword evidence="9" id="KW-1185">Reference proteome</keyword>
<dbReference type="InterPro" id="IPR016195">
    <property type="entry name" value="Pol/histidinol_Pase-like"/>
</dbReference>
<dbReference type="RefSeq" id="WP_103298993.1">
    <property type="nucleotide sequence ID" value="NZ_PPQT01000144.1"/>
</dbReference>
<reference evidence="7 9" key="2">
    <citation type="submission" date="2019-04" db="EMBL/GenBank/DDBJ databases">
        <title>Genomic characterization of Staphylococcus petrasii strains.</title>
        <authorList>
            <person name="Vrbovska V."/>
            <person name="Kovarovic V."/>
            <person name="Maslanova I."/>
            <person name="Indrakova A."/>
            <person name="Petras P."/>
            <person name="Sedo O."/>
            <person name="Svec P."/>
            <person name="Fisarova L."/>
            <person name="Sedlacek I."/>
            <person name="Doskar J."/>
            <person name="Pantucek R."/>
        </authorList>
    </citation>
    <scope>NUCLEOTIDE SEQUENCE [LARGE SCALE GENOMIC DNA]</scope>
    <source>
        <strain evidence="7 9">P5404</strain>
    </source>
</reference>
<evidence type="ECO:0000256" key="1">
    <source>
        <dbReference type="ARBA" id="ARBA00005750"/>
    </source>
</evidence>
<evidence type="ECO:0000256" key="5">
    <source>
        <dbReference type="PIRNR" id="PIRNR016557"/>
    </source>
</evidence>
<protein>
    <recommendedName>
        <fullName evidence="5">Tyrosine-protein phosphatase</fullName>
        <ecNumber evidence="5">3.1.3.48</ecNumber>
    </recommendedName>
</protein>
<reference evidence="6 8" key="1">
    <citation type="submission" date="2018-06" db="EMBL/GenBank/DDBJ databases">
        <authorList>
            <consortium name="Pathogen Informatics"/>
            <person name="Doyle S."/>
        </authorList>
    </citation>
    <scope>NUCLEOTIDE SEQUENCE [LARGE SCALE GENOMIC DNA]</scope>
    <source>
        <strain evidence="6 8">NCTC13830</strain>
    </source>
</reference>
<gene>
    <name evidence="6" type="primary">capC_2</name>
    <name evidence="7" type="ORF">BJR09_08895</name>
    <name evidence="6" type="ORF">NCTC13830_00367</name>
</gene>
<evidence type="ECO:0000313" key="9">
    <source>
        <dbReference type="Proteomes" id="UP000297598"/>
    </source>
</evidence>
<comment type="catalytic activity">
    <reaction evidence="4 5">
        <text>O-phospho-L-tyrosyl-[protein] + H2O = L-tyrosyl-[protein] + phosphate</text>
        <dbReference type="Rhea" id="RHEA:10684"/>
        <dbReference type="Rhea" id="RHEA-COMP:10136"/>
        <dbReference type="Rhea" id="RHEA-COMP:20101"/>
        <dbReference type="ChEBI" id="CHEBI:15377"/>
        <dbReference type="ChEBI" id="CHEBI:43474"/>
        <dbReference type="ChEBI" id="CHEBI:46858"/>
        <dbReference type="ChEBI" id="CHEBI:61978"/>
        <dbReference type="EC" id="3.1.3.48"/>
    </reaction>
</comment>
<organism evidence="6 8">
    <name type="scientific">Staphylococcus petrasii</name>
    <dbReference type="NCBI Taxonomy" id="1276936"/>
    <lineage>
        <taxon>Bacteria</taxon>
        <taxon>Bacillati</taxon>
        <taxon>Bacillota</taxon>
        <taxon>Bacilli</taxon>
        <taxon>Bacillales</taxon>
        <taxon>Staphylococcaceae</taxon>
        <taxon>Staphylococcus</taxon>
    </lineage>
</organism>
<dbReference type="OrthoDB" id="9788539at2"/>
<sequence>MIDIHNHIFIDVDDGPSTKEDMINLIKQGKEEGVTDIIATPHHLSPTFDNTYSIVEQKLNEIQEMDEFKELNVNLYPGQEIRINDQIIPQLESGEAIGLNKSKYLLIELPSGRVPHYTSRLFFELQSKGYVPIIAHPERNKEISQDLDVLFDLINGGALSQLTSASLKGVHGKKIQKISLQMLENNLVHFIASDAHHNVNRPFIMKSLFEDKKLNKYAEEIKKLIDNANVIINNDDLAKKQPTQEYKSKKFLGLF</sequence>
<comment type="similarity">
    <text evidence="1 5">Belongs to the metallo-dependent hydrolases superfamily. CpsB/CapC family.</text>
</comment>
<dbReference type="AlphaFoldDB" id="A0A380FVU9"/>
<dbReference type="EMBL" id="SRLS01000013">
    <property type="protein sequence ID" value="TGE16674.1"/>
    <property type="molecule type" value="Genomic_DNA"/>
</dbReference>
<accession>A0A380FVU9</accession>
<dbReference type="PANTHER" id="PTHR39181">
    <property type="entry name" value="TYROSINE-PROTEIN PHOSPHATASE YWQE"/>
    <property type="match status" value="1"/>
</dbReference>
<evidence type="ECO:0000256" key="3">
    <source>
        <dbReference type="ARBA" id="ARBA00022912"/>
    </source>
</evidence>
<dbReference type="Pfam" id="PF19567">
    <property type="entry name" value="CpsB_CapC"/>
    <property type="match status" value="1"/>
</dbReference>